<evidence type="ECO:0000256" key="1">
    <source>
        <dbReference type="ARBA" id="ARBA00001232"/>
    </source>
</evidence>
<keyword evidence="3 10" id="KW-0444">Lipid biosynthesis</keyword>
<evidence type="ECO:0000313" key="11">
    <source>
        <dbReference type="EMBL" id="QDO98794.1"/>
    </source>
</evidence>
<dbReference type="InterPro" id="IPR003664">
    <property type="entry name" value="FA_synthesis"/>
</dbReference>
<keyword evidence="6 10" id="KW-0594">Phospholipid biosynthesis</keyword>
<evidence type="ECO:0000256" key="7">
    <source>
        <dbReference type="ARBA" id="ARBA00023264"/>
    </source>
</evidence>
<dbReference type="HAMAP" id="MF_00019">
    <property type="entry name" value="PlsX"/>
    <property type="match status" value="1"/>
</dbReference>
<evidence type="ECO:0000256" key="4">
    <source>
        <dbReference type="ARBA" id="ARBA00022679"/>
    </source>
</evidence>
<keyword evidence="4 10" id="KW-0808">Transferase</keyword>
<comment type="subunit">
    <text evidence="9 10">Homodimer. Probably interacts with PlsY.</text>
</comment>
<dbReference type="GO" id="GO:0008654">
    <property type="term" value="P:phospholipid biosynthetic process"/>
    <property type="evidence" value="ECO:0007669"/>
    <property type="project" value="UniProtKB-KW"/>
</dbReference>
<keyword evidence="11" id="KW-0012">Acyltransferase</keyword>
<proteinExistence type="inferred from homology"/>
<dbReference type="Proteomes" id="UP000317496">
    <property type="component" value="Chromosome"/>
</dbReference>
<organism evidence="11 12">
    <name type="scientific">Ferrovibrio terrae</name>
    <dbReference type="NCBI Taxonomy" id="2594003"/>
    <lineage>
        <taxon>Bacteria</taxon>
        <taxon>Pseudomonadati</taxon>
        <taxon>Pseudomonadota</taxon>
        <taxon>Alphaproteobacteria</taxon>
        <taxon>Rhodospirillales</taxon>
        <taxon>Rhodospirillaceae</taxon>
        <taxon>Ferrovibrio</taxon>
    </lineage>
</organism>
<keyword evidence="7 10" id="KW-1208">Phospholipid metabolism</keyword>
<dbReference type="SUPFAM" id="SSF53659">
    <property type="entry name" value="Isocitrate/Isopropylmalate dehydrogenase-like"/>
    <property type="match status" value="1"/>
</dbReference>
<dbReference type="Gene3D" id="3.40.718.10">
    <property type="entry name" value="Isopropylmalate Dehydrogenase"/>
    <property type="match status" value="1"/>
</dbReference>
<protein>
    <recommendedName>
        <fullName evidence="8 10">Phosphate acyltransferase</fullName>
        <ecNumber evidence="8 10">2.3.1.274</ecNumber>
    </recommendedName>
    <alternativeName>
        <fullName evidence="10">Acyl-ACP phosphotransacylase</fullName>
    </alternativeName>
    <alternativeName>
        <fullName evidence="10">Acyl-[acyl-carrier-protein]--phosphate acyltransferase</fullName>
    </alternativeName>
    <alternativeName>
        <fullName evidence="10">Phosphate-acyl-ACP acyltransferase</fullName>
    </alternativeName>
</protein>
<keyword evidence="2 10" id="KW-0963">Cytoplasm</keyword>
<evidence type="ECO:0000256" key="8">
    <source>
        <dbReference type="ARBA" id="ARBA00024069"/>
    </source>
</evidence>
<comment type="pathway">
    <text evidence="10">Lipid metabolism; phospholipid metabolism.</text>
</comment>
<name>A0A516H4T6_9PROT</name>
<accession>A0A516H4T6</accession>
<sequence length="363" mass="38324">MTAALTIALDAMGGDHAPDAVIKGAAALLPRFPHVKFILFGDAAQVEPLLRKFPTLNDRSELRHTAEKVASDDKPSQALRRGRNTSMRLAIDAVANGEAQAVVSSGNTGALMAMAKFVLRTLPGIERPAIASFLPTQKGETVVLDLGANVECDARNLVQFAVMGANLAHSALGRHRPRVGLLNVGVEDVKGHDEVKAAAEMLRAVNNPPFEFIGFVEGNDIGGGSVDVIVTDGFTGNIALKTVEGTAKLMSSLLRSAFQRSIFTKIGYLFASAGLAMLRDRMDPRFYNGGVMLGLNGIAVKSHGGTDDVGFASALELAIDMAQDRLIDRIKADFAGAFAESLAKQVANSEAVLNEQESSARAG</sequence>
<evidence type="ECO:0000313" key="12">
    <source>
        <dbReference type="Proteomes" id="UP000317496"/>
    </source>
</evidence>
<dbReference type="AlphaFoldDB" id="A0A516H4T6"/>
<dbReference type="PANTHER" id="PTHR30100">
    <property type="entry name" value="FATTY ACID/PHOSPHOLIPID SYNTHESIS PROTEIN PLSX"/>
    <property type="match status" value="1"/>
</dbReference>
<reference evidence="11 12" key="1">
    <citation type="submission" date="2019-07" db="EMBL/GenBank/DDBJ databases">
        <title>Genome sequencing for Ferrovibrio sp. K5.</title>
        <authorList>
            <person name="Park S.-J."/>
        </authorList>
    </citation>
    <scope>NUCLEOTIDE SEQUENCE [LARGE SCALE GENOMIC DNA]</scope>
    <source>
        <strain evidence="11 12">K5</strain>
    </source>
</reference>
<dbReference type="OrthoDB" id="9806408at2"/>
<dbReference type="NCBIfam" id="TIGR00182">
    <property type="entry name" value="plsX"/>
    <property type="match status" value="1"/>
</dbReference>
<evidence type="ECO:0000256" key="9">
    <source>
        <dbReference type="ARBA" id="ARBA00046608"/>
    </source>
</evidence>
<gene>
    <name evidence="10 11" type="primary">plsX</name>
    <name evidence="11" type="ORF">FNB15_16605</name>
</gene>
<dbReference type="KEGG" id="fer:FNB15_16605"/>
<keyword evidence="12" id="KW-1185">Reference proteome</keyword>
<evidence type="ECO:0000256" key="5">
    <source>
        <dbReference type="ARBA" id="ARBA00023098"/>
    </source>
</evidence>
<dbReference type="PANTHER" id="PTHR30100:SF1">
    <property type="entry name" value="PHOSPHATE ACYLTRANSFERASE"/>
    <property type="match status" value="1"/>
</dbReference>
<dbReference type="GO" id="GO:0005737">
    <property type="term" value="C:cytoplasm"/>
    <property type="evidence" value="ECO:0007669"/>
    <property type="project" value="UniProtKB-SubCell"/>
</dbReference>
<dbReference type="EMBL" id="CP041636">
    <property type="protein sequence ID" value="QDO98794.1"/>
    <property type="molecule type" value="Genomic_DNA"/>
</dbReference>
<dbReference type="Pfam" id="PF02504">
    <property type="entry name" value="FA_synthesis"/>
    <property type="match status" value="1"/>
</dbReference>
<dbReference type="GO" id="GO:0006633">
    <property type="term" value="P:fatty acid biosynthetic process"/>
    <property type="evidence" value="ECO:0007669"/>
    <property type="project" value="UniProtKB-UniRule"/>
</dbReference>
<dbReference type="RefSeq" id="WP_144069775.1">
    <property type="nucleotide sequence ID" value="NZ_CP041636.1"/>
</dbReference>
<comment type="subcellular location">
    <subcellularLocation>
        <location evidence="10">Cytoplasm</location>
    </subcellularLocation>
    <text evidence="10">Associated with the membrane possibly through PlsY.</text>
</comment>
<keyword evidence="5 10" id="KW-0443">Lipid metabolism</keyword>
<evidence type="ECO:0000256" key="3">
    <source>
        <dbReference type="ARBA" id="ARBA00022516"/>
    </source>
</evidence>
<dbReference type="PIRSF" id="PIRSF002465">
    <property type="entry name" value="Phsphlp_syn_PlsX"/>
    <property type="match status" value="1"/>
</dbReference>
<comment type="similarity">
    <text evidence="10">Belongs to the PlsX family.</text>
</comment>
<evidence type="ECO:0000256" key="6">
    <source>
        <dbReference type="ARBA" id="ARBA00023209"/>
    </source>
</evidence>
<comment type="function">
    <text evidence="10">Catalyzes the reversible formation of acyl-phosphate (acyl-PO(4)) from acyl-[acyl-carrier-protein] (acyl-ACP). This enzyme utilizes acyl-ACP as fatty acyl donor, but not acyl-CoA.</text>
</comment>
<evidence type="ECO:0000256" key="2">
    <source>
        <dbReference type="ARBA" id="ARBA00022490"/>
    </source>
</evidence>
<evidence type="ECO:0000256" key="10">
    <source>
        <dbReference type="HAMAP-Rule" id="MF_00019"/>
    </source>
</evidence>
<dbReference type="GO" id="GO:0043811">
    <property type="term" value="F:phosphate:acyl-[acyl carrier protein] acyltransferase activity"/>
    <property type="evidence" value="ECO:0007669"/>
    <property type="project" value="UniProtKB-UniRule"/>
</dbReference>
<dbReference type="InterPro" id="IPR012281">
    <property type="entry name" value="Phospholipid_synth_PlsX-like"/>
</dbReference>
<dbReference type="EC" id="2.3.1.274" evidence="8 10"/>
<dbReference type="UniPathway" id="UPA00085"/>
<comment type="catalytic activity">
    <reaction evidence="1 10">
        <text>a fatty acyl-[ACP] + phosphate = an acyl phosphate + holo-[ACP]</text>
        <dbReference type="Rhea" id="RHEA:42292"/>
        <dbReference type="Rhea" id="RHEA-COMP:9685"/>
        <dbReference type="Rhea" id="RHEA-COMP:14125"/>
        <dbReference type="ChEBI" id="CHEBI:43474"/>
        <dbReference type="ChEBI" id="CHEBI:59918"/>
        <dbReference type="ChEBI" id="CHEBI:64479"/>
        <dbReference type="ChEBI" id="CHEBI:138651"/>
        <dbReference type="EC" id="2.3.1.274"/>
    </reaction>
</comment>